<organism evidence="1 2">
    <name type="scientific">lymphocystis disease virus-China</name>
    <dbReference type="NCBI Taxonomy" id="256729"/>
    <lineage>
        <taxon>Viruses</taxon>
        <taxon>Varidnaviria</taxon>
        <taxon>Bamfordvirae</taxon>
        <taxon>Nucleocytoviricota</taxon>
        <taxon>Megaviricetes</taxon>
        <taxon>Pimascovirales</taxon>
        <taxon>Pimascovirales incertae sedis</taxon>
        <taxon>Iridoviridae</taxon>
        <taxon>Alphairidovirinae</taxon>
        <taxon>Lymphocystivirus</taxon>
        <taxon>Lymphocystivirus paralichthys1</taxon>
        <taxon>Lymphocystis disease virus 2</taxon>
    </lineage>
</organism>
<dbReference type="RefSeq" id="YP_073633.1">
    <property type="nucleotide sequence ID" value="NC_005902.1"/>
</dbReference>
<sequence length="46" mass="5510">MLICFPFLLLFTGLKTSISLHVSYFKKQCCWKLQLHYHILVYCCIL</sequence>
<name>Q677Y5_9VIRU</name>
<keyword evidence="2" id="KW-1185">Reference proteome</keyword>
<proteinExistence type="predicted"/>
<accession>Q677Y5</accession>
<protein>
    <submittedName>
        <fullName evidence="1">Uncharacterized protein</fullName>
    </submittedName>
</protein>
<evidence type="ECO:0000313" key="2">
    <source>
        <dbReference type="Proteomes" id="UP000106699"/>
    </source>
</evidence>
<dbReference type="Proteomes" id="UP000106699">
    <property type="component" value="Segment"/>
</dbReference>
<reference evidence="1 2" key="1">
    <citation type="journal article" date="2004" name="J. Virol.">
        <title>Complete genome sequence of lymphocystis disease virus isolated from China.</title>
        <authorList>
            <person name="Zhang Q.Y."/>
            <person name="Xiao F."/>
            <person name="Xie J."/>
            <person name="Li Z.Q."/>
            <person name="Gui J.F."/>
        </authorList>
    </citation>
    <scope>NUCLEOTIDE SEQUENCE [LARGE SCALE GENOMIC DNA]</scope>
</reference>
<dbReference type="KEGG" id="vg:2978955"/>
<dbReference type="GeneID" id="2978955"/>
<dbReference type="EMBL" id="AY380826">
    <property type="protein sequence ID" value="AAU10972.1"/>
    <property type="molecule type" value="Genomic_DNA"/>
</dbReference>
<evidence type="ECO:0000313" key="1">
    <source>
        <dbReference type="EMBL" id="AAU10972.1"/>
    </source>
</evidence>